<dbReference type="Proteomes" id="UP000183339">
    <property type="component" value="Unassembled WGS sequence"/>
</dbReference>
<reference evidence="1 2" key="1">
    <citation type="submission" date="2016-10" db="EMBL/GenBank/DDBJ databases">
        <authorList>
            <person name="de Groot N.N."/>
        </authorList>
    </citation>
    <scope>NUCLEOTIDE SEQUENCE [LARGE SCALE GENOMIC DNA]</scope>
    <source>
        <strain evidence="1 2">Nl7</strain>
    </source>
</reference>
<dbReference type="AlphaFoldDB" id="A0A1I0G011"/>
<dbReference type="RefSeq" id="WP_074709155.1">
    <property type="nucleotide sequence ID" value="NZ_FOHI01000011.1"/>
</dbReference>
<organism evidence="1 2">
    <name type="scientific">Nitrosospira multiformis</name>
    <dbReference type="NCBI Taxonomy" id="1231"/>
    <lineage>
        <taxon>Bacteria</taxon>
        <taxon>Pseudomonadati</taxon>
        <taxon>Pseudomonadota</taxon>
        <taxon>Betaproteobacteria</taxon>
        <taxon>Nitrosomonadales</taxon>
        <taxon>Nitrosomonadaceae</taxon>
        <taxon>Nitrosospira</taxon>
    </lineage>
</organism>
<dbReference type="EMBL" id="FOHI01000011">
    <property type="protein sequence ID" value="SET64036.1"/>
    <property type="molecule type" value="Genomic_DNA"/>
</dbReference>
<proteinExistence type="predicted"/>
<protein>
    <submittedName>
        <fullName evidence="1">Uncharacterized protein</fullName>
    </submittedName>
</protein>
<sequence>MFGNAKQSKKNEVMLSNATSNTGKTGFFDSAESERLEHERWKVAMDANSVLGAITKGTLEQLGQLIRNIERLVGLLDECPISAGLESEWNDEYYEKVSELAREIEALAYSTRIPQPLIPFTGFYDTLGIKTYAYVSFLHSLRADRSTWLPRPEGYFGNIEALKFPDQLITFHQRVYEIYDRWTMVGDLRQAAGKPSGYTLSKRFDEHQVEELSKTPRLRRMLESALKEAFTDADQKELLGEITNAAVVYAKDFRLELHGIASVLVWIEAAKHYAHTGDNAPRMQHFALEHELAKVWDAGRVQEIHSQSCKSR</sequence>
<accession>A0A1I0G011</accession>
<name>A0A1I0G011_9PROT</name>
<gene>
    <name evidence="1" type="ORF">SAMN05216412_11118</name>
</gene>
<evidence type="ECO:0000313" key="1">
    <source>
        <dbReference type="EMBL" id="SET64036.1"/>
    </source>
</evidence>
<dbReference type="OrthoDB" id="9882838at2"/>
<evidence type="ECO:0000313" key="2">
    <source>
        <dbReference type="Proteomes" id="UP000183339"/>
    </source>
</evidence>